<accession>A0ACC2ZYL9</accession>
<reference evidence="1" key="1">
    <citation type="submission" date="2022-10" db="EMBL/GenBank/DDBJ databases">
        <title>Culturing micro-colonial fungi from biological soil crusts in the Mojave desert and describing Neophaeococcomyces mojavensis, and introducing the new genera and species Taxawa tesnikishii.</title>
        <authorList>
            <person name="Kurbessoian T."/>
            <person name="Stajich J.E."/>
        </authorList>
    </citation>
    <scope>NUCLEOTIDE SEQUENCE</scope>
    <source>
        <strain evidence="1">JES_112</strain>
    </source>
</reference>
<protein>
    <submittedName>
        <fullName evidence="1">Uncharacterized protein</fullName>
    </submittedName>
</protein>
<organism evidence="1 2">
    <name type="scientific">Neophaeococcomyces mojaviensis</name>
    <dbReference type="NCBI Taxonomy" id="3383035"/>
    <lineage>
        <taxon>Eukaryota</taxon>
        <taxon>Fungi</taxon>
        <taxon>Dikarya</taxon>
        <taxon>Ascomycota</taxon>
        <taxon>Pezizomycotina</taxon>
        <taxon>Eurotiomycetes</taxon>
        <taxon>Chaetothyriomycetidae</taxon>
        <taxon>Chaetothyriales</taxon>
        <taxon>Chaetothyriales incertae sedis</taxon>
        <taxon>Neophaeococcomyces</taxon>
    </lineage>
</organism>
<name>A0ACC2ZYL9_9EURO</name>
<evidence type="ECO:0000313" key="1">
    <source>
        <dbReference type="EMBL" id="KAJ9652779.1"/>
    </source>
</evidence>
<proteinExistence type="predicted"/>
<keyword evidence="2" id="KW-1185">Reference proteome</keyword>
<dbReference type="EMBL" id="JAPDRQ010000183">
    <property type="protein sequence ID" value="KAJ9652779.1"/>
    <property type="molecule type" value="Genomic_DNA"/>
</dbReference>
<sequence>MLSSAITAAVTLLSLAPSVLAAGTAHVVNNCGSTVYFASVAQNVGASMKPLPASGYSQSYSQPGVGISIKLAPNATGSVTQFEFTWSSGKIAYDISNIDGNPFAKQGMELTPSMAGASGYPTCQTVSCPAGQSTCSAAYNNPDDVRTMVCPDASDLTFTLCPGGKAKRDLGFHNAAHRAHSRQFK</sequence>
<gene>
    <name evidence="1" type="ORF">H2198_008006</name>
</gene>
<evidence type="ECO:0000313" key="2">
    <source>
        <dbReference type="Proteomes" id="UP001172386"/>
    </source>
</evidence>
<dbReference type="Proteomes" id="UP001172386">
    <property type="component" value="Unassembled WGS sequence"/>
</dbReference>
<comment type="caution">
    <text evidence="1">The sequence shown here is derived from an EMBL/GenBank/DDBJ whole genome shotgun (WGS) entry which is preliminary data.</text>
</comment>